<dbReference type="EMBL" id="NFFZ01000002">
    <property type="protein sequence ID" value="OTI65286.1"/>
    <property type="molecule type" value="Genomic_DNA"/>
</dbReference>
<dbReference type="InterPro" id="IPR012334">
    <property type="entry name" value="Pectin_lyas_fold"/>
</dbReference>
<dbReference type="InterPro" id="IPR011050">
    <property type="entry name" value="Pectin_lyase_fold/virulence"/>
</dbReference>
<name>A0A241XWD1_PSEAI</name>
<evidence type="ECO:0000313" key="2">
    <source>
        <dbReference type="Proteomes" id="UP000194857"/>
    </source>
</evidence>
<evidence type="ECO:0000313" key="1">
    <source>
        <dbReference type="EMBL" id="OTI65286.1"/>
    </source>
</evidence>
<comment type="caution">
    <text evidence="1">The sequence shown here is derived from an EMBL/GenBank/DDBJ whole genome shotgun (WGS) entry which is preliminary data.</text>
</comment>
<protein>
    <submittedName>
        <fullName evidence="1">Uncharacterized protein</fullName>
    </submittedName>
</protein>
<dbReference type="SUPFAM" id="SSF51126">
    <property type="entry name" value="Pectin lyase-like"/>
    <property type="match status" value="1"/>
</dbReference>
<reference evidence="1 2" key="1">
    <citation type="submission" date="2017-05" db="EMBL/GenBank/DDBJ databases">
        <authorList>
            <person name="Song R."/>
            <person name="Chenine A.L."/>
            <person name="Ruprecht R.M."/>
        </authorList>
    </citation>
    <scope>NUCLEOTIDE SEQUENCE [LARGE SCALE GENOMIC DNA]</scope>
    <source>
        <strain evidence="1 2">S567_C10_BS</strain>
    </source>
</reference>
<dbReference type="SMART" id="SM00710">
    <property type="entry name" value="PbH1"/>
    <property type="match status" value="4"/>
</dbReference>
<dbReference type="RefSeq" id="WP_023088218.1">
    <property type="nucleotide sequence ID" value="NZ_AP014839.1"/>
</dbReference>
<organism evidence="1 2">
    <name type="scientific">Pseudomonas aeruginosa</name>
    <dbReference type="NCBI Taxonomy" id="287"/>
    <lineage>
        <taxon>Bacteria</taxon>
        <taxon>Pseudomonadati</taxon>
        <taxon>Pseudomonadota</taxon>
        <taxon>Gammaproteobacteria</taxon>
        <taxon>Pseudomonadales</taxon>
        <taxon>Pseudomonadaceae</taxon>
        <taxon>Pseudomonas</taxon>
    </lineage>
</organism>
<sequence>MSYDTTGSMVGATVGDPSDERWNALIDETDLVKGASLIGRSAMVLASLADLPDVPQSYTHEYIVQGHRPGITTGGGRFYWDGAVARNRHNGGTIISPTVPAYTAQTGLAGYLDGSGETEPSAFGCFVRKIEGHGIRLEWFGWLPGELATAPAQKLLQQTRSNEGSAAHIGYTAMFPPATVRSGPLVIGSDQIIAGTSRTVILQEPGTVTMDVQPFISMAGQSNVFIFGNGMQINGQKNEARSGEGRYGLFIYGSKKVLVQDLTINAFSGDGLAVTGDAGRPSEDVRIDRVLCNFNGRNGFSVINARRATLLNCRATNTNTNGLGASANGPWAAFDIEPNEGSGYFIEDINLIGCSSEGNAGNGLQFTIPNTDSPVSVRVSGFQSRRDGSATQYGAKNGGVGFIYGGGLSPKNTMSGLIQLVGIVVDEPFGSAMRFRNWSARNAPVLIRDVTIRNVNFGVATGNINRCGVWQDSSDSMEVIEPKGNFEVDGLTVFDDNQQLIRPVWTMGIAAAPTIAKVRNVYVNRHGYPAVLPLRTKVQGGVGWSELPMVSLSSSSAIAGTDYVGQMVELTGSGGFVLPEAALASGCVFRIRNGSSGSINVTALAGGITGSTYGSYTNTGSSLTLINGQYAELWSNGSTWVLK</sequence>
<dbReference type="InterPro" id="IPR006626">
    <property type="entry name" value="PbH1"/>
</dbReference>
<proteinExistence type="predicted"/>
<dbReference type="Gene3D" id="2.160.20.10">
    <property type="entry name" value="Single-stranded right-handed beta-helix, Pectin lyase-like"/>
    <property type="match status" value="1"/>
</dbReference>
<gene>
    <name evidence="1" type="ORF">CAZ10_05840</name>
</gene>
<dbReference type="Proteomes" id="UP000194857">
    <property type="component" value="Unassembled WGS sequence"/>
</dbReference>
<accession>A0A241XWD1</accession>
<dbReference type="AlphaFoldDB" id="A0A241XWD1"/>